<dbReference type="PANTHER" id="PTHR11908:SF123">
    <property type="entry name" value="ALDEHYDE OXIDOREDUCTASE MOLYBDENUM-BINDING SUBUNIT PAOC"/>
    <property type="match status" value="1"/>
</dbReference>
<evidence type="ECO:0000259" key="1">
    <source>
        <dbReference type="Pfam" id="PF02738"/>
    </source>
</evidence>
<dbReference type="Gene3D" id="3.90.1170.50">
    <property type="entry name" value="Aldehyde oxidase/xanthine dehydrogenase, a/b hammerhead"/>
    <property type="match status" value="1"/>
</dbReference>
<accession>A0ABV2L8B1</accession>
<dbReference type="Pfam" id="PF02738">
    <property type="entry name" value="MoCoBD_1"/>
    <property type="match status" value="1"/>
</dbReference>
<sequence>MTDAPSPTLSRRNFLGGSAAAGIAIKVSFLRGTAQAGLVEGATRPGPAWIAGGKPRTRLDAVAKVTGAKTFTRDYRARDLAGWPDRQAHAFLIAATKADRRFEDLDLSRLGEALRPDRIVRHEDLVADGLGVPPHPDFFGDRFLVPRGETPRLLGQPVAILIYHDYPRYAAAKRRLRFSDDVVRYGEATAYAPPPHYGATRWVRVAGETPEDEDRFSPFRDAPIFTGFAGDQPAWPAAGTEGASARGMAAAEAIAAEIAGAGPDALVLRRAFVSQSADASAMEPDNGNVWYDAANGTLHLMMATQSPHAVAETAAALVKGSRFPVAEVDLKAGYTVGYGTKDHHIHPLLCVLAGLYGEGRPVRLANDRFEQFQNGLKRHSFRMDTTLLVDRASGRFRAMTGSYVCDGGGRPNYSMSVSFVGATAAQSIYYLPKSDLQAVALASRAVDAGSTRGYGTLQTMSATEMLVDEAAELLGMDAIALRQANVFRSGQRNSQGAVPAGALRNDEILARAAAHPLWRERRARKAAYEAAHPGRRYGVGFAQVQKDYGTGAEAALASLEIDPRGGLTLAHVAHEMGPGVTTSQAVMVGEILGAVPERTEFGVVRWPQMPLETADQPYTTSQADEDRLAQNPRWTPRFTSPMSATNSAYYLGHATRTAARFLRDHALWPAARSLWSRGPGGGALASYHTMRPEELRLVDGTVSGAGLPPLPLARVAAEAHRLGLPVGVTLHTFNRWQWTEGLFDLPGDGRTRLPIDALALRYGAGAPPERQALMDTAGWHFVERAAVFYPPTQRNNVGTTYYSPMATLAEVAVDTGSGAVTILSHHAILECGRQVVPALVSGQVQGGLAMGIGHALKEFLPLYEDGPGDGTWNWNRYELPRARDVAVWNQTVEILAPLSETDPPKGIAEVVMIAVVPALANAVAHAIGHRFHTLPIRAENIREVLA</sequence>
<feature type="domain" description="Aldehyde oxidase/xanthine dehydrogenase second molybdopterin binding" evidence="2">
    <location>
        <begin position="512"/>
        <end position="885"/>
    </location>
</feature>
<reference evidence="3 4" key="1">
    <citation type="submission" date="2024-06" db="EMBL/GenBank/DDBJ databases">
        <title>Genomic Encyclopedia of Type Strains, Phase IV (KMG-IV): sequencing the most valuable type-strain genomes for metagenomic binning, comparative biology and taxonomic classification.</title>
        <authorList>
            <person name="Goeker M."/>
        </authorList>
    </citation>
    <scope>NUCLEOTIDE SEQUENCE [LARGE SCALE GENOMIC DNA]</scope>
    <source>
        <strain evidence="3 4">DSM 21331</strain>
    </source>
</reference>
<name>A0ABV2L8B1_9HYPH</name>
<dbReference type="InterPro" id="IPR008274">
    <property type="entry name" value="AldOxase/xan_DH_MoCoBD1"/>
</dbReference>
<dbReference type="InterPro" id="IPR016208">
    <property type="entry name" value="Ald_Oxase/xanthine_DH-like"/>
</dbReference>
<feature type="domain" description="Aldehyde oxidase/xanthine dehydrogenase first molybdopterin binding" evidence="1">
    <location>
        <begin position="267"/>
        <end position="486"/>
    </location>
</feature>
<protein>
    <submittedName>
        <fullName evidence="3">CO/xanthine dehydrogenase Mo-binding subunit</fullName>
    </submittedName>
</protein>
<dbReference type="InterPro" id="IPR006311">
    <property type="entry name" value="TAT_signal"/>
</dbReference>
<keyword evidence="4" id="KW-1185">Reference proteome</keyword>
<proteinExistence type="predicted"/>
<dbReference type="Proteomes" id="UP001549145">
    <property type="component" value="Unassembled WGS sequence"/>
</dbReference>
<dbReference type="Gene3D" id="3.30.365.10">
    <property type="entry name" value="Aldehyde oxidase/xanthine dehydrogenase, molybdopterin binding domain"/>
    <property type="match status" value="4"/>
</dbReference>
<dbReference type="InterPro" id="IPR036856">
    <property type="entry name" value="Ald_Oxase/Xan_DH_a/b_sf"/>
</dbReference>
<dbReference type="PROSITE" id="PS51318">
    <property type="entry name" value="TAT"/>
    <property type="match status" value="1"/>
</dbReference>
<dbReference type="SUPFAM" id="SSF56003">
    <property type="entry name" value="Molybdenum cofactor-binding domain"/>
    <property type="match status" value="1"/>
</dbReference>
<gene>
    <name evidence="3" type="ORF">ABID43_003644</name>
</gene>
<organism evidence="3 4">
    <name type="scientific">Methylobacterium goesingense</name>
    <dbReference type="NCBI Taxonomy" id="243690"/>
    <lineage>
        <taxon>Bacteria</taxon>
        <taxon>Pseudomonadati</taxon>
        <taxon>Pseudomonadota</taxon>
        <taxon>Alphaproteobacteria</taxon>
        <taxon>Hyphomicrobiales</taxon>
        <taxon>Methylobacteriaceae</taxon>
        <taxon>Methylobacterium</taxon>
    </lineage>
</organism>
<comment type="caution">
    <text evidence="3">The sequence shown here is derived from an EMBL/GenBank/DDBJ whole genome shotgun (WGS) entry which is preliminary data.</text>
</comment>
<dbReference type="InterPro" id="IPR046867">
    <property type="entry name" value="AldOxase/xan_DH_MoCoBD2"/>
</dbReference>
<dbReference type="SUPFAM" id="SSF54665">
    <property type="entry name" value="CO dehydrogenase molybdoprotein N-domain-like"/>
    <property type="match status" value="1"/>
</dbReference>
<evidence type="ECO:0000313" key="3">
    <source>
        <dbReference type="EMBL" id="MET3694089.1"/>
    </source>
</evidence>
<evidence type="ECO:0000259" key="2">
    <source>
        <dbReference type="Pfam" id="PF20256"/>
    </source>
</evidence>
<evidence type="ECO:0000313" key="4">
    <source>
        <dbReference type="Proteomes" id="UP001549145"/>
    </source>
</evidence>
<dbReference type="Pfam" id="PF20256">
    <property type="entry name" value="MoCoBD_2"/>
    <property type="match status" value="1"/>
</dbReference>
<dbReference type="RefSeq" id="WP_238281714.1">
    <property type="nucleotide sequence ID" value="NZ_BPQL01000134.1"/>
</dbReference>
<dbReference type="EMBL" id="JBEPMM010000011">
    <property type="protein sequence ID" value="MET3694089.1"/>
    <property type="molecule type" value="Genomic_DNA"/>
</dbReference>
<dbReference type="PANTHER" id="PTHR11908">
    <property type="entry name" value="XANTHINE DEHYDROGENASE"/>
    <property type="match status" value="1"/>
</dbReference>
<dbReference type="InterPro" id="IPR037165">
    <property type="entry name" value="AldOxase/xan_DH_Mopterin-bd_sf"/>
</dbReference>